<dbReference type="FunFam" id="3.40.50.2000:FF:000009">
    <property type="entry name" value="Sterol 3-beta-glucosyltransferase UGT80A2"/>
    <property type="match status" value="1"/>
</dbReference>
<dbReference type="GO" id="GO:0006629">
    <property type="term" value="P:lipid metabolic process"/>
    <property type="evidence" value="ECO:0007669"/>
    <property type="project" value="UniProtKB-KW"/>
</dbReference>
<evidence type="ECO:0000259" key="5">
    <source>
        <dbReference type="Pfam" id="PF03033"/>
    </source>
</evidence>
<evidence type="ECO:0000256" key="2">
    <source>
        <dbReference type="ARBA" id="ARBA00022679"/>
    </source>
</evidence>
<keyword evidence="4" id="KW-0812">Transmembrane</keyword>
<dbReference type="SUPFAM" id="SSF53756">
    <property type="entry name" value="UDP-Glycosyltransferase/glycogen phosphorylase"/>
    <property type="match status" value="1"/>
</dbReference>
<name>A0A9W9U0H4_9EURO</name>
<dbReference type="AlphaFoldDB" id="A0A9W9U0H4"/>
<dbReference type="InterPro" id="IPR050426">
    <property type="entry name" value="Glycosyltransferase_28"/>
</dbReference>
<keyword evidence="4" id="KW-1133">Transmembrane helix</keyword>
<organism evidence="7 8">
    <name type="scientific">Penicillium atrosanguineum</name>
    <dbReference type="NCBI Taxonomy" id="1132637"/>
    <lineage>
        <taxon>Eukaryota</taxon>
        <taxon>Fungi</taxon>
        <taxon>Dikarya</taxon>
        <taxon>Ascomycota</taxon>
        <taxon>Pezizomycotina</taxon>
        <taxon>Eurotiomycetes</taxon>
        <taxon>Eurotiomycetidae</taxon>
        <taxon>Eurotiales</taxon>
        <taxon>Aspergillaceae</taxon>
        <taxon>Penicillium</taxon>
    </lineage>
</organism>
<gene>
    <name evidence="7" type="ORF">N7476_010111</name>
</gene>
<dbReference type="Proteomes" id="UP001147746">
    <property type="component" value="Unassembled WGS sequence"/>
</dbReference>
<reference evidence="7" key="1">
    <citation type="submission" date="2022-12" db="EMBL/GenBank/DDBJ databases">
        <authorList>
            <person name="Petersen C."/>
        </authorList>
    </citation>
    <scope>NUCLEOTIDE SEQUENCE</scope>
    <source>
        <strain evidence="7">IBT 21472</strain>
    </source>
</reference>
<protein>
    <submittedName>
        <fullName evidence="7">Glycosyltransferase family 1 protein</fullName>
    </submittedName>
</protein>
<keyword evidence="3" id="KW-0443">Lipid metabolism</keyword>
<comment type="subcellular location">
    <subcellularLocation>
        <location evidence="1">Endomembrane system</location>
        <topology evidence="1">Peripheral membrane protein</topology>
    </subcellularLocation>
</comment>
<dbReference type="GO" id="GO:0012505">
    <property type="term" value="C:endomembrane system"/>
    <property type="evidence" value="ECO:0007669"/>
    <property type="project" value="UniProtKB-SubCell"/>
</dbReference>
<dbReference type="InterPro" id="IPR002213">
    <property type="entry name" value="UDP_glucos_trans"/>
</dbReference>
<feature type="transmembrane region" description="Helical" evidence="4">
    <location>
        <begin position="640"/>
        <end position="661"/>
    </location>
</feature>
<dbReference type="Pfam" id="PF06722">
    <property type="entry name" value="EryCIII-like_C"/>
    <property type="match status" value="1"/>
</dbReference>
<dbReference type="Gene3D" id="3.40.50.2000">
    <property type="entry name" value="Glycogen Phosphorylase B"/>
    <property type="match status" value="2"/>
</dbReference>
<dbReference type="InterPro" id="IPR010610">
    <property type="entry name" value="EryCIII-like_C"/>
</dbReference>
<dbReference type="GO" id="GO:0005975">
    <property type="term" value="P:carbohydrate metabolic process"/>
    <property type="evidence" value="ECO:0007669"/>
    <property type="project" value="InterPro"/>
</dbReference>
<dbReference type="PANTHER" id="PTHR48050:SF27">
    <property type="entry name" value="GLUCOSYLTRANSFERASE, PUTATIVE (AFU_ORTHOLOGUE AFUA_7G04880)-RELATED"/>
    <property type="match status" value="1"/>
</dbReference>
<dbReference type="InterPro" id="IPR004276">
    <property type="entry name" value="GlycoTrans_28_N"/>
</dbReference>
<evidence type="ECO:0000313" key="8">
    <source>
        <dbReference type="Proteomes" id="UP001147746"/>
    </source>
</evidence>
<evidence type="ECO:0000313" key="7">
    <source>
        <dbReference type="EMBL" id="KAJ5303312.1"/>
    </source>
</evidence>
<reference evidence="7" key="2">
    <citation type="journal article" date="2023" name="IMA Fungus">
        <title>Comparative genomic study of the Penicillium genus elucidates a diverse pangenome and 15 lateral gene transfer events.</title>
        <authorList>
            <person name="Petersen C."/>
            <person name="Sorensen T."/>
            <person name="Nielsen M.R."/>
            <person name="Sondergaard T.E."/>
            <person name="Sorensen J.L."/>
            <person name="Fitzpatrick D.A."/>
            <person name="Frisvad J.C."/>
            <person name="Nielsen K.L."/>
        </authorList>
    </citation>
    <scope>NUCLEOTIDE SEQUENCE</scope>
    <source>
        <strain evidence="7">IBT 21472</strain>
    </source>
</reference>
<dbReference type="EMBL" id="JAPZBO010000009">
    <property type="protein sequence ID" value="KAJ5303312.1"/>
    <property type="molecule type" value="Genomic_DNA"/>
</dbReference>
<comment type="caution">
    <text evidence="7">The sequence shown here is derived from an EMBL/GenBank/DDBJ whole genome shotgun (WGS) entry which is preliminary data.</text>
</comment>
<dbReference type="PANTHER" id="PTHR48050">
    <property type="entry name" value="STEROL 3-BETA-GLUCOSYLTRANSFERASE"/>
    <property type="match status" value="1"/>
</dbReference>
<dbReference type="GO" id="GO:0016906">
    <property type="term" value="F:sterol 3-beta-glucosyltransferase activity"/>
    <property type="evidence" value="ECO:0007669"/>
    <property type="project" value="UniProtKB-ARBA"/>
</dbReference>
<feature type="transmembrane region" description="Helical" evidence="4">
    <location>
        <begin position="729"/>
        <end position="749"/>
    </location>
</feature>
<evidence type="ECO:0000256" key="3">
    <source>
        <dbReference type="ARBA" id="ARBA00023098"/>
    </source>
</evidence>
<proteinExistence type="predicted"/>
<dbReference type="Pfam" id="PF03033">
    <property type="entry name" value="Glyco_transf_28"/>
    <property type="match status" value="1"/>
</dbReference>
<keyword evidence="4" id="KW-0472">Membrane</keyword>
<keyword evidence="8" id="KW-1185">Reference proteome</keyword>
<feature type="domain" description="Glycosyltransferase family 28 N-terminal" evidence="5">
    <location>
        <begin position="120"/>
        <end position="268"/>
    </location>
</feature>
<feature type="domain" description="Erythromycin biosynthesis protein CIII-like C-terminal" evidence="6">
    <location>
        <begin position="427"/>
        <end position="518"/>
    </location>
</feature>
<accession>A0A9W9U0H4</accession>
<keyword evidence="2" id="KW-0808">Transferase</keyword>
<evidence type="ECO:0000256" key="1">
    <source>
        <dbReference type="ARBA" id="ARBA00004184"/>
    </source>
</evidence>
<evidence type="ECO:0000256" key="4">
    <source>
        <dbReference type="SAM" id="Phobius"/>
    </source>
</evidence>
<dbReference type="CDD" id="cd03784">
    <property type="entry name" value="GT1_Gtf-like"/>
    <property type="match status" value="1"/>
</dbReference>
<sequence>MTEDQGQSVQALVDRGRRGRAINFSFRAPSALGVFASDFRSCLANIQNEVGTAKLRNNRARVVRDSVGVTADGRITIDIGTVLQKQFSVLTKIQTCTTLLPTSASQSTPIKSRPKLKLNIVIHCVGSRGDVQPFIALGSRMLKDGHRIRLASHDLFADSTRASGIDFFPVGGDPADLMAYMVKNPGLLPSMTSLLKGDVQRNRAMIAGMLQRFWRSCVDRDPVTGKPFVADAIIANPPSFAHIHCAEAAGIPLHMVFTMPWTNTKAFPHPLANITRYNVTSRETANFMSYSIVEWMTWQGLHDVINSFRRSLDLERIPSSAGPNLITELAVPVTYCWSRFLIPKPSDWPAHIDISGFIFREPPDFTPPSDLDAFLSSGPAPVYIGFGSIVIDNPECMTRIILDAVQATSVRAVISRGWSNLGGPPVDGVIYIDDCPHEWLFQHVAAVIHHGGAGTAACGLRNGCPTLVVPFFGDQPFWGESIASAGAGPRPIHHTQLNKDNLSDGIRFCLSPDTTKAAKIISDRIRDESGVDAAALSFNTHLPHKIMQCDLLGDRSAAWTYRRGGHRVKLSVVAAEMLIQNGSLQEKHLKLYKSCKIDVESRRVGPLYGPTAALIRTIITLFTLLFNMGLKPGLRAVKNVFLVILSFLMAVVEFVALSPLYCFKGGMVDFAFALVEGLRGAPQLWGKERVNYGQLRNWTDGFKFAGKCFWFGYIDAICGLVMHPYEGAYYSGVLGFFTGLLFGILEFIAKILSSSIGLYAYPAIGISRSISKLFRRRTGRKLRNRRLLEGKYLSQRGQTTNKEKEAIILKFHDIMGK</sequence>
<evidence type="ECO:0000259" key="6">
    <source>
        <dbReference type="Pfam" id="PF06722"/>
    </source>
</evidence>
<feature type="transmembrane region" description="Helical" evidence="4">
    <location>
        <begin position="607"/>
        <end position="628"/>
    </location>
</feature>